<name>A0A177YKX9_9NOCA</name>
<sequence length="184" mass="19206">MGDVDDPGAGATDGRSPDRTEPRAFWIGPAATALLILIVVVSAIVGALSALSARDATDTVDRDRRILQVASEMAVNLVTLKQDSADSDLTRVIDGTTGAFREQFVSAADGFGALLTEGGVESTGEVKLAGIVEASDESATVLAAVTSRVKNNEAPDGEVRVYRMKINLENVDGEWLVSNVGFVA</sequence>
<gene>
    <name evidence="5" type="ORF">A3K89_17190</name>
</gene>
<proteinExistence type="predicted"/>
<evidence type="ECO:0000256" key="4">
    <source>
        <dbReference type="SAM" id="Phobius"/>
    </source>
</evidence>
<evidence type="ECO:0000313" key="5">
    <source>
        <dbReference type="EMBL" id="OAK56214.1"/>
    </source>
</evidence>
<evidence type="ECO:0008006" key="7">
    <source>
        <dbReference type="Google" id="ProtNLM"/>
    </source>
</evidence>
<evidence type="ECO:0000313" key="6">
    <source>
        <dbReference type="Proteomes" id="UP000077519"/>
    </source>
</evidence>
<dbReference type="GO" id="GO:0016020">
    <property type="term" value="C:membrane"/>
    <property type="evidence" value="ECO:0007669"/>
    <property type="project" value="UniProtKB-SubCell"/>
</dbReference>
<organism evidence="5 6">
    <name type="scientific">Rhodococcoides kyotonense</name>
    <dbReference type="NCBI Taxonomy" id="398843"/>
    <lineage>
        <taxon>Bacteria</taxon>
        <taxon>Bacillati</taxon>
        <taxon>Actinomycetota</taxon>
        <taxon>Actinomycetes</taxon>
        <taxon>Mycobacteriales</taxon>
        <taxon>Nocardiaceae</taxon>
        <taxon>Rhodococcoides</taxon>
    </lineage>
</organism>
<evidence type="ECO:0000256" key="2">
    <source>
        <dbReference type="ARBA" id="ARBA00023136"/>
    </source>
</evidence>
<protein>
    <recommendedName>
        <fullName evidence="7">Mce-associated membrane protein</fullName>
    </recommendedName>
</protein>
<accession>A0A177YKX9</accession>
<comment type="caution">
    <text evidence="5">The sequence shown here is derived from an EMBL/GenBank/DDBJ whole genome shotgun (WGS) entry which is preliminary data.</text>
</comment>
<keyword evidence="6" id="KW-1185">Reference proteome</keyword>
<dbReference type="AlphaFoldDB" id="A0A177YKX9"/>
<reference evidence="5 6" key="1">
    <citation type="submission" date="2016-03" db="EMBL/GenBank/DDBJ databases">
        <title>Genome sequence of Rhodococcus kyotonensis KB10.</title>
        <authorList>
            <person name="Jeong H."/>
            <person name="Hong C.E."/>
            <person name="Jo S.H."/>
            <person name="Park J.M."/>
        </authorList>
    </citation>
    <scope>NUCLEOTIDE SEQUENCE [LARGE SCALE GENOMIC DNA]</scope>
    <source>
        <strain evidence="5 6">KB10</strain>
    </source>
</reference>
<keyword evidence="4" id="KW-1133">Transmembrane helix</keyword>
<evidence type="ECO:0000256" key="3">
    <source>
        <dbReference type="SAM" id="MobiDB-lite"/>
    </source>
</evidence>
<feature type="region of interest" description="Disordered" evidence="3">
    <location>
        <begin position="1"/>
        <end position="22"/>
    </location>
</feature>
<dbReference type="Proteomes" id="UP000077519">
    <property type="component" value="Unassembled WGS sequence"/>
</dbReference>
<dbReference type="PANTHER" id="PTHR37042:SF4">
    <property type="entry name" value="OUTER MEMBRANE PROTEIN RV1973"/>
    <property type="match status" value="1"/>
</dbReference>
<dbReference type="EMBL" id="LVHI01000005">
    <property type="protein sequence ID" value="OAK56214.1"/>
    <property type="molecule type" value="Genomic_DNA"/>
</dbReference>
<dbReference type="PANTHER" id="PTHR37042">
    <property type="entry name" value="OUTER MEMBRANE PROTEIN RV1973"/>
    <property type="match status" value="1"/>
</dbReference>
<feature type="transmembrane region" description="Helical" evidence="4">
    <location>
        <begin position="24"/>
        <end position="48"/>
    </location>
</feature>
<keyword evidence="4" id="KW-0812">Transmembrane</keyword>
<keyword evidence="2 4" id="KW-0472">Membrane</keyword>
<comment type="subcellular location">
    <subcellularLocation>
        <location evidence="1">Membrane</location>
    </subcellularLocation>
</comment>
<evidence type="ECO:0000256" key="1">
    <source>
        <dbReference type="ARBA" id="ARBA00004370"/>
    </source>
</evidence>